<dbReference type="InterPro" id="IPR003439">
    <property type="entry name" value="ABC_transporter-like_ATP-bd"/>
</dbReference>
<evidence type="ECO:0000313" key="7">
    <source>
        <dbReference type="Proteomes" id="UP000190080"/>
    </source>
</evidence>
<reference evidence="6 7" key="1">
    <citation type="submission" date="2017-03" db="EMBL/GenBank/DDBJ databases">
        <title>Genome sequence of Clostridium oryzae DSM 28571.</title>
        <authorList>
            <person name="Poehlein A."/>
            <person name="Daniel R."/>
        </authorList>
    </citation>
    <scope>NUCLEOTIDE SEQUENCE [LARGE SCALE GENOMIC DNA]</scope>
    <source>
        <strain evidence="6 7">DSM 28571</strain>
    </source>
</reference>
<evidence type="ECO:0000259" key="5">
    <source>
        <dbReference type="PROSITE" id="PS50893"/>
    </source>
</evidence>
<keyword evidence="1" id="KW-0813">Transport</keyword>
<dbReference type="PANTHER" id="PTHR42794">
    <property type="entry name" value="HEMIN IMPORT ATP-BINDING PROTEIN HMUV"/>
    <property type="match status" value="1"/>
</dbReference>
<evidence type="ECO:0000256" key="1">
    <source>
        <dbReference type="ARBA" id="ARBA00022448"/>
    </source>
</evidence>
<dbReference type="AlphaFoldDB" id="A0A1V4ITD1"/>
<feature type="domain" description="ABC transporter" evidence="5">
    <location>
        <begin position="8"/>
        <end position="242"/>
    </location>
</feature>
<organism evidence="6 7">
    <name type="scientific">Clostridium oryzae</name>
    <dbReference type="NCBI Taxonomy" id="1450648"/>
    <lineage>
        <taxon>Bacteria</taxon>
        <taxon>Bacillati</taxon>
        <taxon>Bacillota</taxon>
        <taxon>Clostridia</taxon>
        <taxon>Eubacteriales</taxon>
        <taxon>Clostridiaceae</taxon>
        <taxon>Clostridium</taxon>
    </lineage>
</organism>
<dbReference type="Pfam" id="PF00005">
    <property type="entry name" value="ABC_tran"/>
    <property type="match status" value="1"/>
</dbReference>
<keyword evidence="7" id="KW-1185">Reference proteome</keyword>
<dbReference type="GO" id="GO:0005524">
    <property type="term" value="F:ATP binding"/>
    <property type="evidence" value="ECO:0007669"/>
    <property type="project" value="UniProtKB-KW"/>
</dbReference>
<dbReference type="FunFam" id="3.40.50.300:FF:000134">
    <property type="entry name" value="Iron-enterobactin ABC transporter ATP-binding protein"/>
    <property type="match status" value="1"/>
</dbReference>
<keyword evidence="4" id="KW-1278">Translocase</keyword>
<dbReference type="PROSITE" id="PS50893">
    <property type="entry name" value="ABC_TRANSPORTER_2"/>
    <property type="match status" value="1"/>
</dbReference>
<protein>
    <submittedName>
        <fullName evidence="6">Putative siderophore transport system ATP-binding protein YusV</fullName>
    </submittedName>
</protein>
<evidence type="ECO:0000256" key="3">
    <source>
        <dbReference type="ARBA" id="ARBA00022840"/>
    </source>
</evidence>
<dbReference type="SUPFAM" id="SSF52540">
    <property type="entry name" value="P-loop containing nucleoside triphosphate hydrolases"/>
    <property type="match status" value="1"/>
</dbReference>
<sequence length="258" mass="29439">MIGLNYPIVISNLNFSYDNENILNDVTLNFEKGKLYSILGPNGSGKTTLIKNISGILSAKSSCVYINGTDIIKFKSKELARRVTVVPQNSNIEYEFTVYDVVMMGRTPYKHRFEDYNSQDEAIVKEAMEMTNTWILKDKLITELSGGEVQRVTAARALTQQTDIILLDEPTAHLDLQYQLEFLNIFREIKQHKLIIAVLHDLNLASYFSDHMIFVKKGHIIEQGCPEQIMKKKLIKKIYNIDVEIIKSPVSGAPFIIY</sequence>
<accession>A0A1V4ITD1</accession>
<dbReference type="EMBL" id="MZGV01000011">
    <property type="protein sequence ID" value="OPJ63054.1"/>
    <property type="molecule type" value="Genomic_DNA"/>
</dbReference>
<dbReference type="Proteomes" id="UP000190080">
    <property type="component" value="Unassembled WGS sequence"/>
</dbReference>
<dbReference type="GO" id="GO:0016887">
    <property type="term" value="F:ATP hydrolysis activity"/>
    <property type="evidence" value="ECO:0007669"/>
    <property type="project" value="InterPro"/>
</dbReference>
<dbReference type="PANTHER" id="PTHR42794:SF1">
    <property type="entry name" value="HEMIN IMPORT ATP-BINDING PROTEIN HMUV"/>
    <property type="match status" value="1"/>
</dbReference>
<comment type="caution">
    <text evidence="6">The sequence shown here is derived from an EMBL/GenBank/DDBJ whole genome shotgun (WGS) entry which is preliminary data.</text>
</comment>
<name>A0A1V4ITD1_9CLOT</name>
<dbReference type="CDD" id="cd03214">
    <property type="entry name" value="ABC_Iron-Siderophores_B12_Hemin"/>
    <property type="match status" value="1"/>
</dbReference>
<evidence type="ECO:0000313" key="6">
    <source>
        <dbReference type="EMBL" id="OPJ63054.1"/>
    </source>
</evidence>
<keyword evidence="2" id="KW-0547">Nucleotide-binding</keyword>
<proteinExistence type="predicted"/>
<gene>
    <name evidence="6" type="primary">yusV</name>
    <name evidence="6" type="ORF">CLORY_14200</name>
</gene>
<keyword evidence="3 6" id="KW-0067">ATP-binding</keyword>
<dbReference type="Gene3D" id="3.40.50.300">
    <property type="entry name" value="P-loop containing nucleotide triphosphate hydrolases"/>
    <property type="match status" value="1"/>
</dbReference>
<dbReference type="SMART" id="SM00382">
    <property type="entry name" value="AAA"/>
    <property type="match status" value="1"/>
</dbReference>
<dbReference type="InterPro" id="IPR027417">
    <property type="entry name" value="P-loop_NTPase"/>
</dbReference>
<dbReference type="STRING" id="1450648.CLORY_14200"/>
<evidence type="ECO:0000256" key="2">
    <source>
        <dbReference type="ARBA" id="ARBA00022741"/>
    </source>
</evidence>
<dbReference type="InterPro" id="IPR003593">
    <property type="entry name" value="AAA+_ATPase"/>
</dbReference>
<evidence type="ECO:0000256" key="4">
    <source>
        <dbReference type="ARBA" id="ARBA00022967"/>
    </source>
</evidence>